<comment type="caution">
    <text evidence="2">The sequence shown here is derived from an EMBL/GenBank/DDBJ whole genome shotgun (WGS) entry which is preliminary data.</text>
</comment>
<feature type="chain" id="PRO_5022085426" evidence="1">
    <location>
        <begin position="24"/>
        <end position="259"/>
    </location>
</feature>
<name>A0A538SET0_UNCEI</name>
<dbReference type="Proteomes" id="UP000320184">
    <property type="component" value="Unassembled WGS sequence"/>
</dbReference>
<dbReference type="EMBL" id="VBOT01000113">
    <property type="protein sequence ID" value="TMQ49876.1"/>
    <property type="molecule type" value="Genomic_DNA"/>
</dbReference>
<dbReference type="AlphaFoldDB" id="A0A538SET0"/>
<organism evidence="2 3">
    <name type="scientific">Eiseniibacteriota bacterium</name>
    <dbReference type="NCBI Taxonomy" id="2212470"/>
    <lineage>
        <taxon>Bacteria</taxon>
        <taxon>Candidatus Eiseniibacteriota</taxon>
    </lineage>
</organism>
<accession>A0A538SET0</accession>
<feature type="signal peptide" evidence="1">
    <location>
        <begin position="1"/>
        <end position="23"/>
    </location>
</feature>
<evidence type="ECO:0000313" key="3">
    <source>
        <dbReference type="Proteomes" id="UP000320184"/>
    </source>
</evidence>
<keyword evidence="1" id="KW-0732">Signal</keyword>
<evidence type="ECO:0000313" key="2">
    <source>
        <dbReference type="EMBL" id="TMQ49876.1"/>
    </source>
</evidence>
<evidence type="ECO:0000256" key="1">
    <source>
        <dbReference type="SAM" id="SignalP"/>
    </source>
</evidence>
<protein>
    <submittedName>
        <fullName evidence="2">Uncharacterized protein</fullName>
    </submittedName>
</protein>
<proteinExistence type="predicted"/>
<gene>
    <name evidence="2" type="ORF">E6K73_09075</name>
</gene>
<sequence length="259" mass="28520">MRRATAAMGLLVLWGVVGPGAPAAEASQLALPILTGAQKPELTLAQRVIEREWGPSEDSVYVVVDVPGWREEAYAMGLSAAAPGLGQAYAGEWRGLWFAVAEAAGWTARTIFRRRGDELRDEAASYAGPPARSTSNWSFARWSEATHSDPADLQTLYAADRDAFYDLIGSDARYLAGWAGDPPETRGAFSELRLHSNARFRYARYTGEGLWMNHVAAAFDALRAARLQNLHLQRNLDLKVRSGWRDGRPTLSAALERRF</sequence>
<reference evidence="2 3" key="1">
    <citation type="journal article" date="2019" name="Nat. Microbiol.">
        <title>Mediterranean grassland soil C-N compound turnover is dependent on rainfall and depth, and is mediated by genomically divergent microorganisms.</title>
        <authorList>
            <person name="Diamond S."/>
            <person name="Andeer P.F."/>
            <person name="Li Z."/>
            <person name="Crits-Christoph A."/>
            <person name="Burstein D."/>
            <person name="Anantharaman K."/>
            <person name="Lane K.R."/>
            <person name="Thomas B.C."/>
            <person name="Pan C."/>
            <person name="Northen T.R."/>
            <person name="Banfield J.F."/>
        </authorList>
    </citation>
    <scope>NUCLEOTIDE SEQUENCE [LARGE SCALE GENOMIC DNA]</scope>
    <source>
        <strain evidence="2">WS_3</strain>
    </source>
</reference>